<dbReference type="AlphaFoldDB" id="A0A915HJ89"/>
<dbReference type="WBParaSite" id="nRc.2.0.1.t01718-RA">
    <property type="protein sequence ID" value="nRc.2.0.1.t01718-RA"/>
    <property type="gene ID" value="nRc.2.0.1.g01718"/>
</dbReference>
<organism evidence="1 2">
    <name type="scientific">Romanomermis culicivorax</name>
    <name type="common">Nematode worm</name>
    <dbReference type="NCBI Taxonomy" id="13658"/>
    <lineage>
        <taxon>Eukaryota</taxon>
        <taxon>Metazoa</taxon>
        <taxon>Ecdysozoa</taxon>
        <taxon>Nematoda</taxon>
        <taxon>Enoplea</taxon>
        <taxon>Dorylaimia</taxon>
        <taxon>Mermithida</taxon>
        <taxon>Mermithoidea</taxon>
        <taxon>Mermithidae</taxon>
        <taxon>Romanomermis</taxon>
    </lineage>
</organism>
<dbReference type="Proteomes" id="UP000887565">
    <property type="component" value="Unplaced"/>
</dbReference>
<evidence type="ECO:0000313" key="2">
    <source>
        <dbReference type="WBParaSite" id="nRc.2.0.1.t01718-RA"/>
    </source>
</evidence>
<name>A0A915HJ89_ROMCU</name>
<reference evidence="2" key="1">
    <citation type="submission" date="2022-11" db="UniProtKB">
        <authorList>
            <consortium name="WormBaseParasite"/>
        </authorList>
    </citation>
    <scope>IDENTIFICATION</scope>
</reference>
<proteinExistence type="predicted"/>
<keyword evidence="1" id="KW-1185">Reference proteome</keyword>
<protein>
    <submittedName>
        <fullName evidence="2">Uncharacterized protein</fullName>
    </submittedName>
</protein>
<sequence length="149" mass="16671">MQEIVFYEMHATNLSARPVPEEVDGDIMKMLKDFLREANNANFSSTSCFNIGKISPKSRAFVLKLATKKSQSEINCVTDQIEKQLKFLVINRKTPRPYNLSALRAGNGYGNYVCYKPAQAGMVTIESNAKLNLQDGKLMKVLSNFAQQG</sequence>
<accession>A0A915HJ89</accession>
<evidence type="ECO:0000313" key="1">
    <source>
        <dbReference type="Proteomes" id="UP000887565"/>
    </source>
</evidence>